<reference evidence="2 3" key="1">
    <citation type="submission" date="2016-09" db="EMBL/GenBank/DDBJ databases">
        <title>The draft genome of Dichanthelium oligosanthes: A C3 panicoid grass species.</title>
        <authorList>
            <person name="Studer A.J."/>
            <person name="Schnable J.C."/>
            <person name="Brutnell T.P."/>
        </authorList>
    </citation>
    <scope>NUCLEOTIDE SEQUENCE [LARGE SCALE GENOMIC DNA]</scope>
    <source>
        <strain evidence="3">cv. Kellogg 1175</strain>
        <tissue evidence="2">Leaf</tissue>
    </source>
</reference>
<protein>
    <submittedName>
        <fullName evidence="2">Uncharacterized protein</fullName>
    </submittedName>
</protein>
<dbReference type="Proteomes" id="UP000095767">
    <property type="component" value="Unassembled WGS sequence"/>
</dbReference>
<dbReference type="STRING" id="888268.A0A1E5V789"/>
<gene>
    <name evidence="2" type="ORF">BAE44_0017944</name>
</gene>
<comment type="caution">
    <text evidence="2">The sequence shown here is derived from an EMBL/GenBank/DDBJ whole genome shotgun (WGS) entry which is preliminary data.</text>
</comment>
<accession>A0A1E5V789</accession>
<proteinExistence type="predicted"/>
<evidence type="ECO:0000313" key="3">
    <source>
        <dbReference type="Proteomes" id="UP000095767"/>
    </source>
</evidence>
<dbReference type="AlphaFoldDB" id="A0A1E5V789"/>
<keyword evidence="3" id="KW-1185">Reference proteome</keyword>
<sequence>MDAIAGDGEDFGAAAPCSIAARRPRKMAAIAVDGDDFGRRPLLSPTEEIHPYAPSPQHSPPEAAAAEHEQQRGFIHGRQKLTYGVDLDHFRCLAAISEICLAKNNLLDSPLSFVKKYFMEWLVNMGKPDQGEVT</sequence>
<feature type="region of interest" description="Disordered" evidence="1">
    <location>
        <begin position="37"/>
        <end position="71"/>
    </location>
</feature>
<organism evidence="2 3">
    <name type="scientific">Dichanthelium oligosanthes</name>
    <dbReference type="NCBI Taxonomy" id="888268"/>
    <lineage>
        <taxon>Eukaryota</taxon>
        <taxon>Viridiplantae</taxon>
        <taxon>Streptophyta</taxon>
        <taxon>Embryophyta</taxon>
        <taxon>Tracheophyta</taxon>
        <taxon>Spermatophyta</taxon>
        <taxon>Magnoliopsida</taxon>
        <taxon>Liliopsida</taxon>
        <taxon>Poales</taxon>
        <taxon>Poaceae</taxon>
        <taxon>PACMAD clade</taxon>
        <taxon>Panicoideae</taxon>
        <taxon>Panicodae</taxon>
        <taxon>Paniceae</taxon>
        <taxon>Dichantheliinae</taxon>
        <taxon>Dichanthelium</taxon>
    </lineage>
</organism>
<dbReference type="EMBL" id="LWDX02048954">
    <property type="protein sequence ID" value="OEL21036.1"/>
    <property type="molecule type" value="Genomic_DNA"/>
</dbReference>
<evidence type="ECO:0000256" key="1">
    <source>
        <dbReference type="SAM" id="MobiDB-lite"/>
    </source>
</evidence>
<evidence type="ECO:0000313" key="2">
    <source>
        <dbReference type="EMBL" id="OEL21036.1"/>
    </source>
</evidence>
<dbReference type="OrthoDB" id="2149840at2759"/>
<name>A0A1E5V789_9POAL</name>